<dbReference type="EMBL" id="JBJQOH010000001">
    <property type="protein sequence ID" value="KAL3700642.1"/>
    <property type="molecule type" value="Genomic_DNA"/>
</dbReference>
<feature type="region of interest" description="Disordered" evidence="1">
    <location>
        <begin position="1"/>
        <end position="46"/>
    </location>
</feature>
<sequence length="200" mass="22184">MIDEVADSGRTQPSQTGGTVGGVGGNRGRGASEAETGTGRNKQTCRLGSRRDTQLWCQPRSMSADYLAVMLFLWRIVSWLNPCLWECYDLMGFYDYSRAFPTRVLVAVQSTSAFPWVQQETDGSSSCTLLPGFIGLVAVNRGERSSVKSQVGQAITLPRNLFDREEVKFTGCCHFGVEDSEFCMAVFFHRVDASILAWRI</sequence>
<protein>
    <submittedName>
        <fullName evidence="2">Uncharacterized protein</fullName>
    </submittedName>
</protein>
<proteinExistence type="predicted"/>
<evidence type="ECO:0000313" key="3">
    <source>
        <dbReference type="Proteomes" id="UP001633002"/>
    </source>
</evidence>
<keyword evidence="3" id="KW-1185">Reference proteome</keyword>
<feature type="compositionally biased region" description="Gly residues" evidence="1">
    <location>
        <begin position="18"/>
        <end position="28"/>
    </location>
</feature>
<name>A0ABD3ID18_9MARC</name>
<evidence type="ECO:0000256" key="1">
    <source>
        <dbReference type="SAM" id="MobiDB-lite"/>
    </source>
</evidence>
<organism evidence="2 3">
    <name type="scientific">Riccia sorocarpa</name>
    <dbReference type="NCBI Taxonomy" id="122646"/>
    <lineage>
        <taxon>Eukaryota</taxon>
        <taxon>Viridiplantae</taxon>
        <taxon>Streptophyta</taxon>
        <taxon>Embryophyta</taxon>
        <taxon>Marchantiophyta</taxon>
        <taxon>Marchantiopsida</taxon>
        <taxon>Marchantiidae</taxon>
        <taxon>Marchantiales</taxon>
        <taxon>Ricciaceae</taxon>
        <taxon>Riccia</taxon>
    </lineage>
</organism>
<dbReference type="AlphaFoldDB" id="A0ABD3ID18"/>
<dbReference type="Proteomes" id="UP001633002">
    <property type="component" value="Unassembled WGS sequence"/>
</dbReference>
<evidence type="ECO:0000313" key="2">
    <source>
        <dbReference type="EMBL" id="KAL3700642.1"/>
    </source>
</evidence>
<accession>A0ABD3ID18</accession>
<reference evidence="2 3" key="1">
    <citation type="submission" date="2024-09" db="EMBL/GenBank/DDBJ databases">
        <title>Chromosome-scale assembly of Riccia sorocarpa.</title>
        <authorList>
            <person name="Paukszto L."/>
        </authorList>
    </citation>
    <scope>NUCLEOTIDE SEQUENCE [LARGE SCALE GENOMIC DNA]</scope>
    <source>
        <strain evidence="2">LP-2024</strain>
        <tissue evidence="2">Aerial parts of the thallus</tissue>
    </source>
</reference>
<gene>
    <name evidence="2" type="ORF">R1sor_018664</name>
</gene>
<comment type="caution">
    <text evidence="2">The sequence shown here is derived from an EMBL/GenBank/DDBJ whole genome shotgun (WGS) entry which is preliminary data.</text>
</comment>